<dbReference type="GO" id="GO:0015934">
    <property type="term" value="C:large ribosomal subunit"/>
    <property type="evidence" value="ECO:0007669"/>
    <property type="project" value="InterPro"/>
</dbReference>
<keyword evidence="7" id="KW-1185">Reference proteome</keyword>
<reference evidence="6 7" key="1">
    <citation type="submission" date="2018-08" db="EMBL/GenBank/DDBJ databases">
        <title>Draft genome of the lignicolous fungus Coniochaeta pulveracea.</title>
        <authorList>
            <person name="Borstlap C.J."/>
            <person name="De Witt R.N."/>
            <person name="Botha A."/>
            <person name="Volschenk H."/>
        </authorList>
    </citation>
    <scope>NUCLEOTIDE SEQUENCE [LARGE SCALE GENOMIC DNA]</scope>
    <source>
        <strain evidence="6 7">CAB683</strain>
    </source>
</reference>
<dbReference type="GO" id="GO:0003735">
    <property type="term" value="F:structural constituent of ribosome"/>
    <property type="evidence" value="ECO:0007669"/>
    <property type="project" value="InterPro"/>
</dbReference>
<dbReference type="EMBL" id="QVQW01000013">
    <property type="protein sequence ID" value="RKU46695.1"/>
    <property type="molecule type" value="Genomic_DNA"/>
</dbReference>
<keyword evidence="3 4" id="KW-0687">Ribonucleoprotein</keyword>
<dbReference type="AlphaFoldDB" id="A0A420YFH8"/>
<dbReference type="STRING" id="177199.A0A420YFH8"/>
<dbReference type="GO" id="GO:0006412">
    <property type="term" value="P:translation"/>
    <property type="evidence" value="ECO:0007669"/>
    <property type="project" value="InterPro"/>
</dbReference>
<evidence type="ECO:0000313" key="6">
    <source>
        <dbReference type="EMBL" id="RKU46695.1"/>
    </source>
</evidence>
<evidence type="ECO:0000256" key="5">
    <source>
        <dbReference type="SAM" id="MobiDB-lite"/>
    </source>
</evidence>
<feature type="compositionally biased region" description="Basic and acidic residues" evidence="5">
    <location>
        <begin position="115"/>
        <end position="127"/>
    </location>
</feature>
<dbReference type="Proteomes" id="UP000275385">
    <property type="component" value="Unassembled WGS sequence"/>
</dbReference>
<sequence length="353" mass="39833">MSLNMPSRRLIQSASSLTTPLSQLSLSRTASSQQIRSISFFGWGRKGKKTETTDDIIANEIAQPAAAKRQRVLQQMLPGKVESDSIFSDELASTAPPSTPAPEAANANAGEADSQMDRSKEGLARAVDPDPLNRVRWQRKMVIRHVAKATDPFSKESRAARIKRTEREVRQKSHFLPTSVKKLVHLARQIAGKPVEEALVQMQYSKKKMAREIALQLEIARDRAIVERGMGLGKVKAAAEEEGRKAVEGDVAAAVHKIQTKDGKWLEIDDPTRMYVAQAWVERGPWRGMQMSPRARGRADRILKPSTGISMILKEEKTRIREHKERQEKKHRQGPWVHLPDRPITAQRQYYSW</sequence>
<name>A0A420YFH8_9PEZI</name>
<dbReference type="Gene3D" id="3.90.470.10">
    <property type="entry name" value="Ribosomal protein L22/L17"/>
    <property type="match status" value="1"/>
</dbReference>
<protein>
    <submittedName>
        <fullName evidence="6">54S ribosomal protein L22, mitochondrial</fullName>
    </submittedName>
</protein>
<comment type="caution">
    <text evidence="6">The sequence shown here is derived from an EMBL/GenBank/DDBJ whole genome shotgun (WGS) entry which is preliminary data.</text>
</comment>
<evidence type="ECO:0000256" key="2">
    <source>
        <dbReference type="ARBA" id="ARBA00022980"/>
    </source>
</evidence>
<feature type="region of interest" description="Disordered" evidence="5">
    <location>
        <begin position="90"/>
        <end position="127"/>
    </location>
</feature>
<dbReference type="InterPro" id="IPR036394">
    <property type="entry name" value="Ribosomal_uL22_sf"/>
</dbReference>
<proteinExistence type="inferred from homology"/>
<evidence type="ECO:0000256" key="4">
    <source>
        <dbReference type="RuleBase" id="RU004005"/>
    </source>
</evidence>
<dbReference type="InterPro" id="IPR001063">
    <property type="entry name" value="Ribosomal_uL22"/>
</dbReference>
<organism evidence="6 7">
    <name type="scientific">Coniochaeta pulveracea</name>
    <dbReference type="NCBI Taxonomy" id="177199"/>
    <lineage>
        <taxon>Eukaryota</taxon>
        <taxon>Fungi</taxon>
        <taxon>Dikarya</taxon>
        <taxon>Ascomycota</taxon>
        <taxon>Pezizomycotina</taxon>
        <taxon>Sordariomycetes</taxon>
        <taxon>Sordariomycetidae</taxon>
        <taxon>Coniochaetales</taxon>
        <taxon>Coniochaetaceae</taxon>
        <taxon>Coniochaeta</taxon>
    </lineage>
</organism>
<feature type="compositionally biased region" description="Low complexity" evidence="5">
    <location>
        <begin position="92"/>
        <end position="112"/>
    </location>
</feature>
<comment type="similarity">
    <text evidence="1 4">Belongs to the universal ribosomal protein uL22 family.</text>
</comment>
<dbReference type="CDD" id="cd00336">
    <property type="entry name" value="Ribosomal_L22"/>
    <property type="match status" value="1"/>
</dbReference>
<dbReference type="InterPro" id="IPR047867">
    <property type="entry name" value="Ribosomal_uL22_bac/org-type"/>
</dbReference>
<dbReference type="PANTHER" id="PTHR13501:SF10">
    <property type="entry name" value="LARGE RIBOSOMAL SUBUNIT PROTEIN UL22M"/>
    <property type="match status" value="1"/>
</dbReference>
<dbReference type="PANTHER" id="PTHR13501">
    <property type="entry name" value="CHLOROPLAST 50S RIBOSOMAL PROTEIN L22-RELATED"/>
    <property type="match status" value="1"/>
</dbReference>
<evidence type="ECO:0000256" key="3">
    <source>
        <dbReference type="ARBA" id="ARBA00023274"/>
    </source>
</evidence>
<evidence type="ECO:0000313" key="7">
    <source>
        <dbReference type="Proteomes" id="UP000275385"/>
    </source>
</evidence>
<evidence type="ECO:0000256" key="1">
    <source>
        <dbReference type="ARBA" id="ARBA00009451"/>
    </source>
</evidence>
<keyword evidence="2 4" id="KW-0689">Ribosomal protein</keyword>
<dbReference type="OrthoDB" id="416470at2759"/>
<dbReference type="Pfam" id="PF00237">
    <property type="entry name" value="Ribosomal_L22"/>
    <property type="match status" value="1"/>
</dbReference>
<dbReference type="FunFam" id="3.90.470.10:FF:000017">
    <property type="entry name" value="54S ribosomal protein L22, mitochondrial"/>
    <property type="match status" value="1"/>
</dbReference>
<gene>
    <name evidence="6" type="primary">MRPL22</name>
    <name evidence="6" type="ORF">DL546_008791</name>
</gene>
<dbReference type="SUPFAM" id="SSF54843">
    <property type="entry name" value="Ribosomal protein L22"/>
    <property type="match status" value="1"/>
</dbReference>
<accession>A0A420YFH8</accession>